<dbReference type="GO" id="GO:0051383">
    <property type="term" value="P:kinetochore organization"/>
    <property type="evidence" value="ECO:0007669"/>
    <property type="project" value="TreeGrafter"/>
</dbReference>
<keyword evidence="5" id="KW-0132">Cell division</keyword>
<evidence type="ECO:0000259" key="13">
    <source>
        <dbReference type="Pfam" id="PF03800"/>
    </source>
</evidence>
<evidence type="ECO:0000256" key="9">
    <source>
        <dbReference type="ARBA" id="ARBA00023242"/>
    </source>
</evidence>
<evidence type="ECO:0000256" key="2">
    <source>
        <dbReference type="ARBA" id="ARBA00004629"/>
    </source>
</evidence>
<dbReference type="STRING" id="78915.A0A4P9XG22"/>
<dbReference type="Pfam" id="PF03800">
    <property type="entry name" value="Nuf2"/>
    <property type="match status" value="1"/>
</dbReference>
<dbReference type="Proteomes" id="UP000271241">
    <property type="component" value="Unassembled WGS sequence"/>
</dbReference>
<proteinExistence type="inferred from homology"/>
<comment type="subcellular location">
    <subcellularLocation>
        <location evidence="2">Chromosome</location>
        <location evidence="2">Centromere</location>
        <location evidence="2">Kinetochore</location>
    </subcellularLocation>
    <subcellularLocation>
        <location evidence="1">Nucleus</location>
    </subcellularLocation>
</comment>
<dbReference type="PANTHER" id="PTHR21650:SF2">
    <property type="entry name" value="KINETOCHORE PROTEIN NUF2"/>
    <property type="match status" value="1"/>
</dbReference>
<protein>
    <submittedName>
        <fullName evidence="14">Nuf2 family-domain-containing protein</fullName>
    </submittedName>
</protein>
<dbReference type="Gene3D" id="1.10.418.60">
    <property type="entry name" value="Ncd80 complex, Nuf2 subunit"/>
    <property type="match status" value="1"/>
</dbReference>
<dbReference type="InterPro" id="IPR038275">
    <property type="entry name" value="Nuf2_N_sf"/>
</dbReference>
<evidence type="ECO:0000313" key="15">
    <source>
        <dbReference type="Proteomes" id="UP000271241"/>
    </source>
</evidence>
<evidence type="ECO:0000256" key="10">
    <source>
        <dbReference type="ARBA" id="ARBA00023306"/>
    </source>
</evidence>
<dbReference type="GO" id="GO:0007052">
    <property type="term" value="P:mitotic spindle organization"/>
    <property type="evidence" value="ECO:0007669"/>
    <property type="project" value="TreeGrafter"/>
</dbReference>
<feature type="domain" description="Kinetochore protein Nuf2 N-terminal" evidence="13">
    <location>
        <begin position="16"/>
        <end position="150"/>
    </location>
</feature>
<evidence type="ECO:0000256" key="3">
    <source>
        <dbReference type="ARBA" id="ARBA00005498"/>
    </source>
</evidence>
<feature type="coiled-coil region" evidence="12">
    <location>
        <begin position="166"/>
        <end position="407"/>
    </location>
</feature>
<evidence type="ECO:0000256" key="11">
    <source>
        <dbReference type="ARBA" id="ARBA00023328"/>
    </source>
</evidence>
<dbReference type="AlphaFoldDB" id="A0A4P9XG22"/>
<evidence type="ECO:0000256" key="1">
    <source>
        <dbReference type="ARBA" id="ARBA00004123"/>
    </source>
</evidence>
<keyword evidence="9" id="KW-0539">Nucleus</keyword>
<dbReference type="GO" id="GO:0051301">
    <property type="term" value="P:cell division"/>
    <property type="evidence" value="ECO:0007669"/>
    <property type="project" value="UniProtKB-KW"/>
</dbReference>
<name>A0A4P9XG22_9FUNG</name>
<keyword evidence="10" id="KW-0131">Cell cycle</keyword>
<evidence type="ECO:0000256" key="7">
    <source>
        <dbReference type="ARBA" id="ARBA00022838"/>
    </source>
</evidence>
<dbReference type="GO" id="GO:0045132">
    <property type="term" value="P:meiotic chromosome segregation"/>
    <property type="evidence" value="ECO:0007669"/>
    <property type="project" value="TreeGrafter"/>
</dbReference>
<accession>A0A4P9XG22</accession>
<keyword evidence="7" id="KW-0995">Kinetochore</keyword>
<comment type="similarity">
    <text evidence="3">Belongs to the NUF2 family.</text>
</comment>
<evidence type="ECO:0000256" key="8">
    <source>
        <dbReference type="ARBA" id="ARBA00023054"/>
    </source>
</evidence>
<evidence type="ECO:0000256" key="12">
    <source>
        <dbReference type="SAM" id="Coils"/>
    </source>
</evidence>
<dbReference type="EMBL" id="KZ993614">
    <property type="protein sequence ID" value="RKP04575.1"/>
    <property type="molecule type" value="Genomic_DNA"/>
</dbReference>
<dbReference type="PANTHER" id="PTHR21650">
    <property type="entry name" value="MEMBRALIN/KINETOCHORE PROTEIN NUF2"/>
    <property type="match status" value="1"/>
</dbReference>
<evidence type="ECO:0000313" key="14">
    <source>
        <dbReference type="EMBL" id="RKP04575.1"/>
    </source>
</evidence>
<dbReference type="OrthoDB" id="8194677at2759"/>
<keyword evidence="6" id="KW-0498">Mitosis</keyword>
<gene>
    <name evidence="14" type="ORF">THASP1DRAFT_26825</name>
</gene>
<organism evidence="14 15">
    <name type="scientific">Thamnocephalis sphaerospora</name>
    <dbReference type="NCBI Taxonomy" id="78915"/>
    <lineage>
        <taxon>Eukaryota</taxon>
        <taxon>Fungi</taxon>
        <taxon>Fungi incertae sedis</taxon>
        <taxon>Zoopagomycota</taxon>
        <taxon>Zoopagomycotina</taxon>
        <taxon>Zoopagomycetes</taxon>
        <taxon>Zoopagales</taxon>
        <taxon>Sigmoideomycetaceae</taxon>
        <taxon>Thamnocephalis</taxon>
    </lineage>
</organism>
<dbReference type="InterPro" id="IPR005549">
    <property type="entry name" value="Kinetochore_Nuf2_N"/>
</dbReference>
<dbReference type="GO" id="GO:0044877">
    <property type="term" value="F:protein-containing complex binding"/>
    <property type="evidence" value="ECO:0007669"/>
    <property type="project" value="TreeGrafter"/>
</dbReference>
<evidence type="ECO:0000256" key="6">
    <source>
        <dbReference type="ARBA" id="ARBA00022776"/>
    </source>
</evidence>
<dbReference type="GO" id="GO:0051315">
    <property type="term" value="P:attachment of mitotic spindle microtubules to kinetochore"/>
    <property type="evidence" value="ECO:0007669"/>
    <property type="project" value="TreeGrafter"/>
</dbReference>
<keyword evidence="4" id="KW-0158">Chromosome</keyword>
<evidence type="ECO:0000256" key="5">
    <source>
        <dbReference type="ARBA" id="ARBA00022618"/>
    </source>
</evidence>
<keyword evidence="15" id="KW-1185">Reference proteome</keyword>
<keyword evidence="11" id="KW-0137">Centromere</keyword>
<evidence type="ECO:0000256" key="4">
    <source>
        <dbReference type="ARBA" id="ARBA00022454"/>
    </source>
</evidence>
<dbReference type="GO" id="GO:0031262">
    <property type="term" value="C:Ndc80 complex"/>
    <property type="evidence" value="ECO:0007669"/>
    <property type="project" value="InterPro"/>
</dbReference>
<dbReference type="GO" id="GO:0005634">
    <property type="term" value="C:nucleus"/>
    <property type="evidence" value="ECO:0007669"/>
    <property type="project" value="UniProtKB-SubCell"/>
</dbReference>
<reference evidence="15" key="1">
    <citation type="journal article" date="2018" name="Nat. Microbiol.">
        <title>Leveraging single-cell genomics to expand the fungal tree of life.</title>
        <authorList>
            <person name="Ahrendt S.R."/>
            <person name="Quandt C.A."/>
            <person name="Ciobanu D."/>
            <person name="Clum A."/>
            <person name="Salamov A."/>
            <person name="Andreopoulos B."/>
            <person name="Cheng J.F."/>
            <person name="Woyke T."/>
            <person name="Pelin A."/>
            <person name="Henrissat B."/>
            <person name="Reynolds N.K."/>
            <person name="Benny G.L."/>
            <person name="Smith M.E."/>
            <person name="James T.Y."/>
            <person name="Grigoriev I.V."/>
        </authorList>
    </citation>
    <scope>NUCLEOTIDE SEQUENCE [LARGE SCALE GENOMIC DNA]</scope>
    <source>
        <strain evidence="15">RSA 1356</strain>
    </source>
</reference>
<keyword evidence="8 12" id="KW-0175">Coiled coil</keyword>
<sequence length="420" mass="49509">MDYGPRHNGQQSKGSFIFPTLKNQEIVECMEDMQIPFTSEDLQRPTQSRMQTVYEQFCDVLMGVTREEIEAVDGSALDLEYADIYQDSLVLMSFYRQLLRIMLVVGVEDFSFRDLVKPEPGRVRRIMSAIINFVKFREERMVVLEQYTAKSARTIARRPEEYADQLVMLQQQNQDLAQRLQNLRIQRQQEEPVVQKIKEANAEIHAELRDLKKRQSALTADIEQLKKEKSELSDKLAITQVQARIVHSPEKLRKVIEELNDQLADAKQGVGDKERRARELQTRIEMFQAVEELGNDREQIEQKRLQIRELEIKEQVKTAEDKIERLHKSQQQRRDVVARKVGELNQDYARLQHERDETQRKINSQKQIVEEKEQQSLELRRHMEQEMSAIQSEYTRLRNQVESYQDELLRAIVVPGGVFR</sequence>